<dbReference type="PANTHER" id="PTHR43877:SF2">
    <property type="entry name" value="AMINOALKYLPHOSPHONATE N-ACETYLTRANSFERASE-RELATED"/>
    <property type="match status" value="1"/>
</dbReference>
<gene>
    <name evidence="4" type="ORF">NSED_02340</name>
</gene>
<dbReference type="Pfam" id="PF00583">
    <property type="entry name" value="Acetyltransf_1"/>
    <property type="match status" value="1"/>
</dbReference>
<organism evidence="4 5">
    <name type="scientific">Candidatus Nitrosopumilus sediminis</name>
    <dbReference type="NCBI Taxonomy" id="1229909"/>
    <lineage>
        <taxon>Archaea</taxon>
        <taxon>Nitrososphaerota</taxon>
        <taxon>Nitrososphaeria</taxon>
        <taxon>Nitrosopumilales</taxon>
        <taxon>Nitrosopumilaceae</taxon>
        <taxon>Nitrosopumilus</taxon>
    </lineage>
</organism>
<keyword evidence="5" id="KW-1185">Reference proteome</keyword>
<sequence length="155" mass="17928">MIIRNATEKDIPSILELLYELGRPEPIDKKEIIVFKNKIKDYFSDPTKLILVAEIDSEIVGLVSIIFLRRLNHAKFEMYVPELIVKKKHRFTGVGKKLIAKCISIGKEENCYRIRLESGNQRKESHKFYKGLGFEQSGLSFSKNLLGNKIEINEM</sequence>
<reference evidence="4 5" key="1">
    <citation type="journal article" date="2012" name="J. Bacteriol.">
        <title>Draft Genome Sequence of an Ammonia-Oxidizing Archaeon, "Candidatus Nitrosopumilus sediminis" AR2, from Svalbard in the Arctic Circle.</title>
        <authorList>
            <person name="Park S.J."/>
            <person name="Kim J.G."/>
            <person name="Jung M.Y."/>
            <person name="Kim S.J."/>
            <person name="Cha I.T."/>
            <person name="Ghai R."/>
            <person name="Martin-Cuadrado A.B."/>
            <person name="Rodriguez-Valera F."/>
            <person name="Rhee S.K."/>
        </authorList>
    </citation>
    <scope>NUCLEOTIDE SEQUENCE [LARGE SCALE GENOMIC DNA]</scope>
    <source>
        <strain evidence="4 5">AR2</strain>
    </source>
</reference>
<dbReference type="PANTHER" id="PTHR43877">
    <property type="entry name" value="AMINOALKYLPHOSPHONATE N-ACETYLTRANSFERASE-RELATED-RELATED"/>
    <property type="match status" value="1"/>
</dbReference>
<dbReference type="PATRIC" id="fig|1229909.8.peg.493"/>
<dbReference type="STRING" id="1229909.NSED_02340"/>
<dbReference type="GeneID" id="13697486"/>
<feature type="domain" description="N-acetyltransferase" evidence="3">
    <location>
        <begin position="1"/>
        <end position="155"/>
    </location>
</feature>
<dbReference type="GO" id="GO:0016747">
    <property type="term" value="F:acyltransferase activity, transferring groups other than amino-acyl groups"/>
    <property type="evidence" value="ECO:0007669"/>
    <property type="project" value="InterPro"/>
</dbReference>
<evidence type="ECO:0000259" key="3">
    <source>
        <dbReference type="PROSITE" id="PS51186"/>
    </source>
</evidence>
<dbReference type="eggNOG" id="arCOG00826">
    <property type="taxonomic scope" value="Archaea"/>
</dbReference>
<dbReference type="InterPro" id="IPR000182">
    <property type="entry name" value="GNAT_dom"/>
</dbReference>
<dbReference type="Proteomes" id="UP000006100">
    <property type="component" value="Chromosome"/>
</dbReference>
<dbReference type="InterPro" id="IPR016181">
    <property type="entry name" value="Acyl_CoA_acyltransferase"/>
</dbReference>
<dbReference type="KEGG" id="nir:NSED_02340"/>
<dbReference type="OrthoDB" id="11996at2157"/>
<dbReference type="InterPro" id="IPR050832">
    <property type="entry name" value="Bact_Acetyltransf"/>
</dbReference>
<name>K0B818_9ARCH</name>
<keyword evidence="1 4" id="KW-0808">Transferase</keyword>
<protein>
    <submittedName>
        <fullName evidence="4">N-acetyltransferase GCN5</fullName>
    </submittedName>
</protein>
<dbReference type="HOGENOM" id="CLU_013985_34_6_2"/>
<keyword evidence="2" id="KW-0012">Acyltransferase</keyword>
<dbReference type="Gene3D" id="3.40.630.30">
    <property type="match status" value="1"/>
</dbReference>
<dbReference type="AlphaFoldDB" id="K0B818"/>
<evidence type="ECO:0000313" key="5">
    <source>
        <dbReference type="Proteomes" id="UP000006100"/>
    </source>
</evidence>
<evidence type="ECO:0000313" key="4">
    <source>
        <dbReference type="EMBL" id="AFS82278.1"/>
    </source>
</evidence>
<evidence type="ECO:0000256" key="2">
    <source>
        <dbReference type="ARBA" id="ARBA00023315"/>
    </source>
</evidence>
<dbReference type="EMBL" id="CP003843">
    <property type="protein sequence ID" value="AFS82278.1"/>
    <property type="molecule type" value="Genomic_DNA"/>
</dbReference>
<accession>K0B818</accession>
<dbReference type="CDD" id="cd04301">
    <property type="entry name" value="NAT_SF"/>
    <property type="match status" value="1"/>
</dbReference>
<evidence type="ECO:0000256" key="1">
    <source>
        <dbReference type="ARBA" id="ARBA00022679"/>
    </source>
</evidence>
<dbReference type="SUPFAM" id="SSF55729">
    <property type="entry name" value="Acyl-CoA N-acyltransferases (Nat)"/>
    <property type="match status" value="1"/>
</dbReference>
<proteinExistence type="predicted"/>
<dbReference type="RefSeq" id="WP_014964650.1">
    <property type="nucleotide sequence ID" value="NC_018656.1"/>
</dbReference>
<dbReference type="PROSITE" id="PS51186">
    <property type="entry name" value="GNAT"/>
    <property type="match status" value="1"/>
</dbReference>